<sequence>MRIFEVDEENFHVVMDGEFSRGQIVILKFGSEFCEACSALDMELEQLSSKNDKISIVAVNTDQSPEIAEEYDVYQLPTMIIYKNKETILHDAEGVILSEDIQKIIDSRL</sequence>
<organism evidence="2 3">
    <name type="scientific">Sulfurimonas gotlandica (strain DSM 19862 / JCM 16533 / GD1)</name>
    <dbReference type="NCBI Taxonomy" id="929558"/>
    <lineage>
        <taxon>Bacteria</taxon>
        <taxon>Pseudomonadati</taxon>
        <taxon>Campylobacterota</taxon>
        <taxon>Epsilonproteobacteria</taxon>
        <taxon>Campylobacterales</taxon>
        <taxon>Sulfurimonadaceae</taxon>
        <taxon>Sulfurimonas</taxon>
    </lineage>
</organism>
<dbReference type="CDD" id="cd02947">
    <property type="entry name" value="TRX_family"/>
    <property type="match status" value="1"/>
</dbReference>
<dbReference type="eggNOG" id="COG0526">
    <property type="taxonomic scope" value="Bacteria"/>
</dbReference>
<reference evidence="2 3" key="1">
    <citation type="journal article" date="2012" name="Proc. Natl. Acad. Sci. U.S.A.">
        <title>Genome and physiology of a model Epsilonproteobacterium responsible for sulfide detoxification in marine oxygen depletion zones.</title>
        <authorList>
            <person name="Grote J."/>
            <person name="Schott T."/>
            <person name="Bruckner C.G."/>
            <person name="Glockner F.O."/>
            <person name="Jost G."/>
            <person name="Teeling H."/>
            <person name="Labrenz M."/>
            <person name="Jurgens K."/>
        </authorList>
    </citation>
    <scope>NUCLEOTIDE SEQUENCE [LARGE SCALE GENOMIC DNA]</scope>
    <source>
        <strain evidence="2 3">GD1</strain>
    </source>
</reference>
<dbReference type="STRING" id="929558.SMGD1_2353"/>
<dbReference type="InterPro" id="IPR013766">
    <property type="entry name" value="Thioredoxin_domain"/>
</dbReference>
<dbReference type="Pfam" id="PF00085">
    <property type="entry name" value="Thioredoxin"/>
    <property type="match status" value="1"/>
</dbReference>
<evidence type="ECO:0000313" key="3">
    <source>
        <dbReference type="Proteomes" id="UP000006431"/>
    </source>
</evidence>
<dbReference type="AlphaFoldDB" id="H1FYR1"/>
<gene>
    <name evidence="2" type="ORF">SMGD1_2353</name>
</gene>
<dbReference type="PANTHER" id="PTHR45663">
    <property type="entry name" value="GEO12009P1"/>
    <property type="match status" value="1"/>
</dbReference>
<accession>H1FYR1</accession>
<evidence type="ECO:0000259" key="1">
    <source>
        <dbReference type="PROSITE" id="PS51352"/>
    </source>
</evidence>
<dbReference type="SUPFAM" id="SSF52833">
    <property type="entry name" value="Thioredoxin-like"/>
    <property type="match status" value="1"/>
</dbReference>
<dbReference type="RefSeq" id="WP_008341415.1">
    <property type="nucleotide sequence ID" value="NZ_AFRZ01000001.1"/>
</dbReference>
<proteinExistence type="predicted"/>
<dbReference type="PATRIC" id="fig|929558.5.peg.2343"/>
<dbReference type="GO" id="GO:0015035">
    <property type="term" value="F:protein-disulfide reductase activity"/>
    <property type="evidence" value="ECO:0007669"/>
    <property type="project" value="TreeGrafter"/>
</dbReference>
<dbReference type="EMBL" id="AFRZ01000001">
    <property type="protein sequence ID" value="EHP30876.1"/>
    <property type="molecule type" value="Genomic_DNA"/>
</dbReference>
<dbReference type="InterPro" id="IPR036249">
    <property type="entry name" value="Thioredoxin-like_sf"/>
</dbReference>
<dbReference type="Gene3D" id="3.40.30.10">
    <property type="entry name" value="Glutaredoxin"/>
    <property type="match status" value="1"/>
</dbReference>
<dbReference type="GO" id="GO:0005737">
    <property type="term" value="C:cytoplasm"/>
    <property type="evidence" value="ECO:0007669"/>
    <property type="project" value="TreeGrafter"/>
</dbReference>
<protein>
    <recommendedName>
        <fullName evidence="1">Thioredoxin domain-containing protein</fullName>
    </recommendedName>
</protein>
<dbReference type="Proteomes" id="UP000006431">
    <property type="component" value="Unassembled WGS sequence"/>
</dbReference>
<feature type="domain" description="Thioredoxin" evidence="1">
    <location>
        <begin position="1"/>
        <end position="109"/>
    </location>
</feature>
<dbReference type="PANTHER" id="PTHR45663:SF11">
    <property type="entry name" value="GEO12009P1"/>
    <property type="match status" value="1"/>
</dbReference>
<keyword evidence="3" id="KW-1185">Reference proteome</keyword>
<dbReference type="OrthoDB" id="5334315at2"/>
<comment type="caution">
    <text evidence="2">The sequence shown here is derived from an EMBL/GenBank/DDBJ whole genome shotgun (WGS) entry which is preliminary data.</text>
</comment>
<evidence type="ECO:0000313" key="2">
    <source>
        <dbReference type="EMBL" id="EHP30876.1"/>
    </source>
</evidence>
<dbReference type="HOGENOM" id="CLU_090389_10_4_7"/>
<name>H1FYR1_SULGG</name>
<dbReference type="PROSITE" id="PS51352">
    <property type="entry name" value="THIOREDOXIN_2"/>
    <property type="match status" value="1"/>
</dbReference>